<evidence type="ECO:0000256" key="1">
    <source>
        <dbReference type="ARBA" id="ARBA00022574"/>
    </source>
</evidence>
<feature type="repeat" description="WD" evidence="3">
    <location>
        <begin position="58"/>
        <end position="97"/>
    </location>
</feature>
<dbReference type="InterPro" id="IPR015943">
    <property type="entry name" value="WD40/YVTN_repeat-like_dom_sf"/>
</dbReference>
<dbReference type="PROSITE" id="PS50082">
    <property type="entry name" value="WD_REPEATS_2"/>
    <property type="match status" value="1"/>
</dbReference>
<evidence type="ECO:0000256" key="3">
    <source>
        <dbReference type="PROSITE-ProRule" id="PRU00221"/>
    </source>
</evidence>
<evidence type="ECO:0000256" key="4">
    <source>
        <dbReference type="SAM" id="MobiDB-lite"/>
    </source>
</evidence>
<dbReference type="EMBL" id="CAXHTA020000002">
    <property type="protein sequence ID" value="CAL5219071.1"/>
    <property type="molecule type" value="Genomic_DNA"/>
</dbReference>
<dbReference type="PANTHER" id="PTHR22889:SF0">
    <property type="entry name" value="WD REPEAT-CONTAINING PROTEIN 89"/>
    <property type="match status" value="1"/>
</dbReference>
<dbReference type="Proteomes" id="UP001497392">
    <property type="component" value="Unassembled WGS sequence"/>
</dbReference>
<dbReference type="InterPro" id="IPR019775">
    <property type="entry name" value="WD40_repeat_CS"/>
</dbReference>
<feature type="region of interest" description="Disordered" evidence="4">
    <location>
        <begin position="346"/>
        <end position="365"/>
    </location>
</feature>
<comment type="caution">
    <text evidence="5">The sequence shown here is derived from an EMBL/GenBank/DDBJ whole genome shotgun (WGS) entry which is preliminary data.</text>
</comment>
<dbReference type="InterPro" id="IPR036322">
    <property type="entry name" value="WD40_repeat_dom_sf"/>
</dbReference>
<dbReference type="InterPro" id="IPR001680">
    <property type="entry name" value="WD40_rpt"/>
</dbReference>
<keyword evidence="2" id="KW-0677">Repeat</keyword>
<accession>A0ABP1FIA8</accession>
<evidence type="ECO:0000313" key="5">
    <source>
        <dbReference type="EMBL" id="CAL5219071.1"/>
    </source>
</evidence>
<keyword evidence="1 3" id="KW-0853">WD repeat</keyword>
<reference evidence="5 6" key="1">
    <citation type="submission" date="2024-06" db="EMBL/GenBank/DDBJ databases">
        <authorList>
            <person name="Kraege A."/>
            <person name="Thomma B."/>
        </authorList>
    </citation>
    <scope>NUCLEOTIDE SEQUENCE [LARGE SCALE GENOMIC DNA]</scope>
</reference>
<evidence type="ECO:0000313" key="6">
    <source>
        <dbReference type="Proteomes" id="UP001497392"/>
    </source>
</evidence>
<organism evidence="5 6">
    <name type="scientific">Coccomyxa viridis</name>
    <dbReference type="NCBI Taxonomy" id="1274662"/>
    <lineage>
        <taxon>Eukaryota</taxon>
        <taxon>Viridiplantae</taxon>
        <taxon>Chlorophyta</taxon>
        <taxon>core chlorophytes</taxon>
        <taxon>Trebouxiophyceae</taxon>
        <taxon>Trebouxiophyceae incertae sedis</taxon>
        <taxon>Coccomyxaceae</taxon>
        <taxon>Coccomyxa</taxon>
    </lineage>
</organism>
<name>A0ABP1FIA8_9CHLO</name>
<keyword evidence="6" id="KW-1185">Reference proteome</keyword>
<gene>
    <name evidence="5" type="primary">g834</name>
    <name evidence="5" type="ORF">VP750_LOCUS730</name>
</gene>
<protein>
    <submittedName>
        <fullName evidence="5">G834 protein</fullName>
    </submittedName>
</protein>
<dbReference type="PANTHER" id="PTHR22889">
    <property type="entry name" value="WD REPEAT-CONTAINING PROTEIN 89"/>
    <property type="match status" value="1"/>
</dbReference>
<dbReference type="Gene3D" id="2.130.10.10">
    <property type="entry name" value="YVTN repeat-like/Quinoprotein amine dehydrogenase"/>
    <property type="match status" value="2"/>
</dbReference>
<dbReference type="Pfam" id="PF00400">
    <property type="entry name" value="WD40"/>
    <property type="match status" value="1"/>
</dbReference>
<proteinExistence type="predicted"/>
<evidence type="ECO:0000256" key="2">
    <source>
        <dbReference type="ARBA" id="ARBA00022737"/>
    </source>
</evidence>
<dbReference type="PROSITE" id="PS00678">
    <property type="entry name" value="WD_REPEATS_1"/>
    <property type="match status" value="1"/>
</dbReference>
<dbReference type="SMART" id="SM00320">
    <property type="entry name" value="WD40"/>
    <property type="match status" value="4"/>
</dbReference>
<dbReference type="SUPFAM" id="SSF50978">
    <property type="entry name" value="WD40 repeat-like"/>
    <property type="match status" value="1"/>
</dbReference>
<dbReference type="InterPro" id="IPR039328">
    <property type="entry name" value="WDR89"/>
</dbReference>
<sequence>MPDLGVMASLQSASVAVGNNTPVLQLCSVGGTIAAGLSNGSISLVQQTQDGLQQVGMLKSHTAAVRGLVSHDKQLYSASEDGSAHAWDLRSMQEAQRFTHGGKAGLSAINATDNLLVGGADDGTLLFWDRRTGNLRASFHDTHPEAVTQVCFPEHRAGGAEWLISSSADGFINVMDLKEGLDEEEAFRAALNSTPSVASCGLYGLQDSKLWALSQIESLHLWEWAAAIDEEVPGGEGTFCDDEDVRKSLAASQEGLAGQPEPHSLVSMSSAEGGLRLASTSETGDVAIFRVDEPDAPGSMPTYTPELALKGAHSDVVRAILWPSAHAAHYVTASDDAIVSVWHGAAAKQQEGSEVARSKKRQRRT</sequence>